<evidence type="ECO:0000313" key="1">
    <source>
        <dbReference type="EMBL" id="MCY9763540.1"/>
    </source>
</evidence>
<dbReference type="Proteomes" id="UP001527181">
    <property type="component" value="Unassembled WGS sequence"/>
</dbReference>
<dbReference type="RefSeq" id="WP_268598737.1">
    <property type="nucleotide sequence ID" value="NZ_JAMDNP010000057.1"/>
</dbReference>
<reference evidence="1 2" key="1">
    <citation type="submission" date="2022-05" db="EMBL/GenBank/DDBJ databases">
        <title>Genome Sequencing of Bee-Associated Microbes.</title>
        <authorList>
            <person name="Dunlap C."/>
        </authorList>
    </citation>
    <scope>NUCLEOTIDE SEQUENCE [LARGE SCALE GENOMIC DNA]</scope>
    <source>
        <strain evidence="1 2">NRRL B-04010</strain>
    </source>
</reference>
<accession>A0ABT4H3I8</accession>
<proteinExistence type="predicted"/>
<sequence length="96" mass="11198">MNAQTINKCLNEALLLRNEHFSPNVIYLSEVSVGNILFQVLLEWTLLVESDHFVNISGDVAETWRIEAEGFMSKWKEHVEIEDERALYTRFNKKGK</sequence>
<dbReference type="EMBL" id="JAMDNP010000057">
    <property type="protein sequence ID" value="MCY9763540.1"/>
    <property type="molecule type" value="Genomic_DNA"/>
</dbReference>
<organism evidence="1 2">
    <name type="scientific">Paenibacillus alvei</name>
    <name type="common">Bacillus alvei</name>
    <dbReference type="NCBI Taxonomy" id="44250"/>
    <lineage>
        <taxon>Bacteria</taxon>
        <taxon>Bacillati</taxon>
        <taxon>Bacillota</taxon>
        <taxon>Bacilli</taxon>
        <taxon>Bacillales</taxon>
        <taxon>Paenibacillaceae</taxon>
        <taxon>Paenibacillus</taxon>
    </lineage>
</organism>
<comment type="caution">
    <text evidence="1">The sequence shown here is derived from an EMBL/GenBank/DDBJ whole genome shotgun (WGS) entry which is preliminary data.</text>
</comment>
<protein>
    <submittedName>
        <fullName evidence="1">Uncharacterized protein</fullName>
    </submittedName>
</protein>
<keyword evidence="2" id="KW-1185">Reference proteome</keyword>
<evidence type="ECO:0000313" key="2">
    <source>
        <dbReference type="Proteomes" id="UP001527181"/>
    </source>
</evidence>
<gene>
    <name evidence="1" type="ORF">M5X12_23810</name>
</gene>
<name>A0ABT4H3I8_PAEAL</name>